<evidence type="ECO:0000259" key="6">
    <source>
        <dbReference type="PROSITE" id="PS50021"/>
    </source>
</evidence>
<dbReference type="Pfam" id="PF02187">
    <property type="entry name" value="GAS2"/>
    <property type="match status" value="1"/>
</dbReference>
<dbReference type="Pfam" id="PF00307">
    <property type="entry name" value="CH"/>
    <property type="match status" value="1"/>
</dbReference>
<feature type="coiled-coil region" evidence="4">
    <location>
        <begin position="797"/>
        <end position="824"/>
    </location>
</feature>
<keyword evidence="9" id="KW-1185">Reference proteome</keyword>
<evidence type="ECO:0000256" key="4">
    <source>
        <dbReference type="SAM" id="Coils"/>
    </source>
</evidence>
<sequence>MTPKFSAHGTPSRAEKNVDAKQFLLEWVQQQLSIYKGLVPQVTDFRGSWKNGVAFSALINRHDPALLPDLGVIVERATRDSKEWEDILSNAFTIAASGMNIPQLLDPRDVAGVSNPDEKIIMIYVSEFYEVMSKKQRLEEAEAWRHKQVVFDQFTQLADKINAQLDLFSQSKLDLPTYDSPRDPELLEKLEELQKARSSSILEYEPTVQTLAKTGSTLVNSYQDSEPAFIAIVKDIQDKVIQKWDDLIKTIKEESELIQNLSAWGELNESLTLFGAKLDTIHSSITELTDKRGTLPPEEAEAQFSQLSDVLKDHLKEWGELNKRAESKAPAHITEKLKRYKEFLDQSKSSLDRFKALEQFQKFKDHLSDQLLTLFNKRSEIRKLIMKTMWSPEITEYSDIEEKLSSLKIWLDNDGKKLIENVKAKCVDIRKLIEESNLSNQNSQLSTILLKEEEVMVSWQELNRLTNLGHQLLNQTKIVTKINSSLDQIDQLLNETEVIILEGGGDQSSTQETLSKAQEDLQSLETEKESIPNVDSPEAQSATQEILNYLTQRFQHLYSQIDSLKSQKQQIEENSELLRLFEESITNGTDLIETLNNQTQWVERALELLATMESSQVQEITTQLSSKLEELSTEITLIETKHKKFVNSVDEVYSKLQLNSHKSELDRLKKEAVVLFKNLETGASNIIQGVLSGDYISSNISQIGELLGAMKDLEAAISGSDLDALDKNAFDEWRTAIEEVDSKCDDLTSSPPKDFNPQLIPKLKSQFDNKIQALRDISKRSSDLLNDRHNTFSNKDFKKHLESCEIFTKECEELEENARLAIEANGHILGLLLEDDLVKYQEFKVAHQEVLLSRSHIKPKYKVLVSDHEKLKDLPEADLTEKAFEAHDKSVELFKRCESTVEASKALVDFNAVIIETLGQINKISESLQDDQQSIIDLIHTPSEELNQKLDEIEKLLQSKQEQLQQIKIPNDYHDSFKGFDASVLEIANHNVSKLGNQLMKLLDNFEGLSKQFQINKKTAEDLQSSQIEEKVTGLETWCQQQFETLVQERGQIKELALSQESSVASINTLLSKMESNHDKLKDKIKSQSSEVDKLEAQLKASSNSDKSPRLKAMLTDLEQEMSDRAEIVEHIKNLTKHSENCKLLDTKINSLRSPIQKDILDSKALEVLELSITPPQGDLLILKFEFDDSLSQVDQIFNRLDSGDSSDDLVSFVELDKVRQLQKFSQELISGYDNLDNLRGLSRSNLEVSKKSGHLIELLESLQSNVDEIDSVDISQTKKDEALDLIKSRIQDPILKEYENLRRMVLNLPNGSKDWSSKVKSIDEMSQLLLAAIEEKQSEIRNAAMVQQFLVRSDEMDNLIGQFLEVIDSVTLIADSSTSFLEELEKAQKKLQVKGDSLTSQANDLIDELSNQCQTIRDWRAGQRLQLISDQWDETSQLSKSILDKLAKRIEYKQESQEMNRAKSLQRATSRSQPKYIPPDKNKIGSRYMQNIGNVKTKPSPKQKPRKLSIDNKATSPNRYVPNLKDNLDVEIARVVNECPEPILVARDPETGKYWIGDKDPKLCFCRVLNSRMVMVRVGGGWKELSKYLSDYSEKHGSSSNPNTIKSPGRFFRAYNAELDFDRPPSRSSGGITGVLSPDSMRKFASPLISNRPMNVSISADGRSTYGSGSNHVPLEYKNRPRSRLGTKSGTLSMPASRSHSEGTNNQHDQHLSLSNRSSVLMSPTGSNASRPSSRMYSRPGSSLSGNYASPTIASASKAFKNSGEDLLKPNYHSLERGMNLQKSRSSSSLNDGKSSTRSLPPNQKPVFNVMDPEAFSPINEVNELSQLETSP</sequence>
<feature type="compositionally biased region" description="Polar residues" evidence="5">
    <location>
        <begin position="1782"/>
        <end position="1803"/>
    </location>
</feature>
<feature type="region of interest" description="Disordered" evidence="5">
    <location>
        <begin position="1456"/>
        <end position="1523"/>
    </location>
</feature>
<evidence type="ECO:0000256" key="2">
    <source>
        <dbReference type="ARBA" id="ARBA00022490"/>
    </source>
</evidence>
<evidence type="ECO:0000256" key="1">
    <source>
        <dbReference type="ARBA" id="ARBA00004245"/>
    </source>
</evidence>
<dbReference type="SUPFAM" id="SSF143575">
    <property type="entry name" value="GAS2 domain-like"/>
    <property type="match status" value="1"/>
</dbReference>
<feature type="region of interest" description="Disordered" evidence="5">
    <location>
        <begin position="1654"/>
        <end position="1747"/>
    </location>
</feature>
<evidence type="ECO:0000256" key="5">
    <source>
        <dbReference type="SAM" id="MobiDB-lite"/>
    </source>
</evidence>
<dbReference type="SMART" id="SM00243">
    <property type="entry name" value="GAS2"/>
    <property type="match status" value="1"/>
</dbReference>
<feature type="compositionally biased region" description="Polar residues" evidence="5">
    <location>
        <begin position="507"/>
        <end position="524"/>
    </location>
</feature>
<evidence type="ECO:0000313" key="8">
    <source>
        <dbReference type="EMBL" id="KXN69074.1"/>
    </source>
</evidence>
<dbReference type="OrthoDB" id="10017054at2759"/>
<dbReference type="Gene3D" id="1.20.58.60">
    <property type="match status" value="1"/>
</dbReference>
<organism evidence="8 9">
    <name type="scientific">Conidiobolus coronatus (strain ATCC 28846 / CBS 209.66 / NRRL 28638)</name>
    <name type="common">Delacroixia coronata</name>
    <dbReference type="NCBI Taxonomy" id="796925"/>
    <lineage>
        <taxon>Eukaryota</taxon>
        <taxon>Fungi</taxon>
        <taxon>Fungi incertae sedis</taxon>
        <taxon>Zoopagomycota</taxon>
        <taxon>Entomophthoromycotina</taxon>
        <taxon>Entomophthoromycetes</taxon>
        <taxon>Entomophthorales</taxon>
        <taxon>Ancylistaceae</taxon>
        <taxon>Conidiobolus</taxon>
    </lineage>
</organism>
<dbReference type="PROSITE" id="PS50021">
    <property type="entry name" value="CH"/>
    <property type="match status" value="1"/>
</dbReference>
<gene>
    <name evidence="8" type="ORF">CONCODRAFT_86127</name>
</gene>
<dbReference type="Proteomes" id="UP000070444">
    <property type="component" value="Unassembled WGS sequence"/>
</dbReference>
<dbReference type="OMA" id="LMDRSHA"/>
<feature type="domain" description="Calponin-homology (CH)" evidence="6">
    <location>
        <begin position="18"/>
        <end position="133"/>
    </location>
</feature>
<dbReference type="InterPro" id="IPR036872">
    <property type="entry name" value="CH_dom_sf"/>
</dbReference>
<name>A0A137P2E4_CONC2</name>
<dbReference type="InterPro" id="IPR001715">
    <property type="entry name" value="CH_dom"/>
</dbReference>
<keyword evidence="2" id="KW-0963">Cytoplasm</keyword>
<proteinExistence type="predicted"/>
<dbReference type="SUPFAM" id="SSF46966">
    <property type="entry name" value="Spectrin repeat"/>
    <property type="match status" value="1"/>
</dbReference>
<evidence type="ECO:0008006" key="10">
    <source>
        <dbReference type="Google" id="ProtNLM"/>
    </source>
</evidence>
<dbReference type="Gene3D" id="3.30.920.20">
    <property type="entry name" value="Gas2-like domain"/>
    <property type="match status" value="1"/>
</dbReference>
<feature type="coiled-coil region" evidence="4">
    <location>
        <begin position="1064"/>
        <end position="1105"/>
    </location>
</feature>
<feature type="domain" description="GAR" evidence="7">
    <location>
        <begin position="1524"/>
        <end position="1597"/>
    </location>
</feature>
<dbReference type="PANTHER" id="PTHR11915">
    <property type="entry name" value="SPECTRIN/FILAMIN RELATED CYTOSKELETAL PROTEIN"/>
    <property type="match status" value="1"/>
</dbReference>
<feature type="region of interest" description="Disordered" evidence="5">
    <location>
        <begin position="504"/>
        <end position="539"/>
    </location>
</feature>
<dbReference type="InterPro" id="IPR036534">
    <property type="entry name" value="GAR_dom_sf"/>
</dbReference>
<dbReference type="GO" id="GO:0005856">
    <property type="term" value="C:cytoskeleton"/>
    <property type="evidence" value="ECO:0007669"/>
    <property type="project" value="UniProtKB-SubCell"/>
</dbReference>
<keyword evidence="3" id="KW-0206">Cytoskeleton</keyword>
<dbReference type="InterPro" id="IPR003108">
    <property type="entry name" value="GAR_dom"/>
</dbReference>
<dbReference type="EMBL" id="KQ964549">
    <property type="protein sequence ID" value="KXN69074.1"/>
    <property type="molecule type" value="Genomic_DNA"/>
</dbReference>
<evidence type="ECO:0000256" key="3">
    <source>
        <dbReference type="ARBA" id="ARBA00023212"/>
    </source>
</evidence>
<dbReference type="SMART" id="SM00033">
    <property type="entry name" value="CH"/>
    <property type="match status" value="1"/>
</dbReference>
<evidence type="ECO:0000259" key="7">
    <source>
        <dbReference type="PROSITE" id="PS51460"/>
    </source>
</evidence>
<dbReference type="PROSITE" id="PS51460">
    <property type="entry name" value="GAR"/>
    <property type="match status" value="1"/>
</dbReference>
<feature type="compositionally biased region" description="Polar residues" evidence="5">
    <location>
        <begin position="1824"/>
        <end position="1833"/>
    </location>
</feature>
<feature type="region of interest" description="Disordered" evidence="5">
    <location>
        <begin position="1781"/>
        <end position="1833"/>
    </location>
</feature>
<keyword evidence="4" id="KW-0175">Coiled coil</keyword>
<accession>A0A137P2E4</accession>
<evidence type="ECO:0000313" key="9">
    <source>
        <dbReference type="Proteomes" id="UP000070444"/>
    </source>
</evidence>
<reference evidence="8 9" key="1">
    <citation type="journal article" date="2015" name="Genome Biol. Evol.">
        <title>Phylogenomic analyses indicate that early fungi evolved digesting cell walls of algal ancestors of land plants.</title>
        <authorList>
            <person name="Chang Y."/>
            <person name="Wang S."/>
            <person name="Sekimoto S."/>
            <person name="Aerts A.L."/>
            <person name="Choi C."/>
            <person name="Clum A."/>
            <person name="LaButti K.M."/>
            <person name="Lindquist E.A."/>
            <person name="Yee Ngan C."/>
            <person name="Ohm R.A."/>
            <person name="Salamov A.A."/>
            <person name="Grigoriev I.V."/>
            <person name="Spatafora J.W."/>
            <person name="Berbee M.L."/>
        </authorList>
    </citation>
    <scope>NUCLEOTIDE SEQUENCE [LARGE SCALE GENOMIC DNA]</scope>
    <source>
        <strain evidence="8 9">NRRL 28638</strain>
    </source>
</reference>
<dbReference type="Gene3D" id="1.10.418.10">
    <property type="entry name" value="Calponin-like domain"/>
    <property type="match status" value="1"/>
</dbReference>
<feature type="compositionally biased region" description="Polar residues" evidence="5">
    <location>
        <begin position="1687"/>
        <end position="1747"/>
    </location>
</feature>
<dbReference type="SUPFAM" id="SSF47576">
    <property type="entry name" value="Calponin-homology domain, CH-domain"/>
    <property type="match status" value="1"/>
</dbReference>
<protein>
    <recommendedName>
        <fullName evidence="10">GAR domain-containing protein</fullName>
    </recommendedName>
</protein>
<dbReference type="GO" id="GO:0008017">
    <property type="term" value="F:microtubule binding"/>
    <property type="evidence" value="ECO:0007669"/>
    <property type="project" value="InterPro"/>
</dbReference>
<comment type="subcellular location">
    <subcellularLocation>
        <location evidence="1">Cytoplasm</location>
        <location evidence="1">Cytoskeleton</location>
    </subcellularLocation>
</comment>
<dbReference type="STRING" id="796925.A0A137P2E4"/>